<feature type="transmembrane region" description="Helical" evidence="1">
    <location>
        <begin position="136"/>
        <end position="159"/>
    </location>
</feature>
<keyword evidence="1" id="KW-0472">Membrane</keyword>
<reference evidence="2" key="1">
    <citation type="submission" date="2022-08" db="EMBL/GenBank/DDBJ databases">
        <authorList>
            <person name="Tistechok S."/>
            <person name="Samborskyy M."/>
            <person name="Roman I."/>
        </authorList>
    </citation>
    <scope>NUCLEOTIDE SEQUENCE</scope>
    <source>
        <strain evidence="2">DSM 103496</strain>
    </source>
</reference>
<organism evidence="2 3">
    <name type="scientific">Umezawaea endophytica</name>
    <dbReference type="NCBI Taxonomy" id="1654476"/>
    <lineage>
        <taxon>Bacteria</taxon>
        <taxon>Bacillati</taxon>
        <taxon>Actinomycetota</taxon>
        <taxon>Actinomycetes</taxon>
        <taxon>Pseudonocardiales</taxon>
        <taxon>Pseudonocardiaceae</taxon>
        <taxon>Umezawaea</taxon>
    </lineage>
</organism>
<name>A0A9X3A3H0_9PSEU</name>
<keyword evidence="1" id="KW-1133">Transmembrane helix</keyword>
<protein>
    <submittedName>
        <fullName evidence="2">DUF3159 domain-containing protein</fullName>
    </submittedName>
</protein>
<dbReference type="AlphaFoldDB" id="A0A9X3A3H0"/>
<evidence type="ECO:0000313" key="3">
    <source>
        <dbReference type="Proteomes" id="UP001141259"/>
    </source>
</evidence>
<feature type="transmembrane region" description="Helical" evidence="1">
    <location>
        <begin position="60"/>
        <end position="79"/>
    </location>
</feature>
<evidence type="ECO:0000256" key="1">
    <source>
        <dbReference type="SAM" id="Phobius"/>
    </source>
</evidence>
<proteinExistence type="predicted"/>
<dbReference type="NCBIfam" id="NF041646">
    <property type="entry name" value="VC0807_fam"/>
    <property type="match status" value="1"/>
</dbReference>
<keyword evidence="3" id="KW-1185">Reference proteome</keyword>
<evidence type="ECO:0000313" key="2">
    <source>
        <dbReference type="EMBL" id="MCS7481724.1"/>
    </source>
</evidence>
<accession>A0A9X3A3H0</accession>
<sequence>MNSRIRSLLPTLLLDLALPVGGYYLLRGFGVSDWVALAAGGAVSGVLLLAGIVRSRRVDAVAALMLGLFAFGLLTLFLTGDARFVIAKDSLISLALGLVFLGSLFAGRPLLLAFVAKTAPVVEERYRESPAVRRTVRFATLLWGAGLLFDAALRVPLAYALPVDVMVVGSPLLTVLVVGVLVVVTRAYAKRQHD</sequence>
<feature type="transmembrane region" description="Helical" evidence="1">
    <location>
        <begin position="35"/>
        <end position="53"/>
    </location>
</feature>
<feature type="transmembrane region" description="Helical" evidence="1">
    <location>
        <begin position="165"/>
        <end position="189"/>
    </location>
</feature>
<feature type="transmembrane region" description="Helical" evidence="1">
    <location>
        <begin position="91"/>
        <end position="115"/>
    </location>
</feature>
<keyword evidence="1" id="KW-0812">Transmembrane</keyword>
<dbReference type="EMBL" id="JANYMP010000019">
    <property type="protein sequence ID" value="MCS7481724.1"/>
    <property type="molecule type" value="Genomic_DNA"/>
</dbReference>
<comment type="caution">
    <text evidence="2">The sequence shown here is derived from an EMBL/GenBank/DDBJ whole genome shotgun (WGS) entry which is preliminary data.</text>
</comment>
<dbReference type="RefSeq" id="WP_259627200.1">
    <property type="nucleotide sequence ID" value="NZ_JANYMP010000019.1"/>
</dbReference>
<dbReference type="Proteomes" id="UP001141259">
    <property type="component" value="Unassembled WGS sequence"/>
</dbReference>
<gene>
    <name evidence="2" type="ORF">NZH93_33115</name>
</gene>